<proteinExistence type="predicted"/>
<dbReference type="EMBL" id="ML143402">
    <property type="protein sequence ID" value="TBU30957.1"/>
    <property type="molecule type" value="Genomic_DNA"/>
</dbReference>
<reference evidence="1" key="1">
    <citation type="submission" date="2019-01" db="EMBL/GenBank/DDBJ databases">
        <title>Draft genome sequences of three monokaryotic isolates of the white-rot basidiomycete fungus Dichomitus squalens.</title>
        <authorList>
            <consortium name="DOE Joint Genome Institute"/>
            <person name="Lopez S.C."/>
            <person name="Andreopoulos B."/>
            <person name="Pangilinan J."/>
            <person name="Lipzen A."/>
            <person name="Riley R."/>
            <person name="Ahrendt S."/>
            <person name="Ng V."/>
            <person name="Barry K."/>
            <person name="Daum C."/>
            <person name="Grigoriev I.V."/>
            <person name="Hilden K.S."/>
            <person name="Makela M.R."/>
            <person name="de Vries R.P."/>
        </authorList>
    </citation>
    <scope>NUCLEOTIDE SEQUENCE [LARGE SCALE GENOMIC DNA]</scope>
    <source>
        <strain evidence="1">OM18370.1</strain>
    </source>
</reference>
<sequence>MNSQTYDLDGVGTVEAPAYALQHSRTQTQVVLTATTDPGQRCSDANRRHVRCSMTLSTLGHFAIDRGRRLHAAAAQSSRSFSDAAKHDGHSDAARTRPPPFFLSWKSAFPTRPRSFPHSRIPFAPPPSEPIGTVSCGGALPRIAARLPILVASFPRFPPHPLAGRGSGTFSAV</sequence>
<protein>
    <submittedName>
        <fullName evidence="1">Uncharacterized protein</fullName>
    </submittedName>
</protein>
<organism evidence="1">
    <name type="scientific">Dichomitus squalens</name>
    <dbReference type="NCBI Taxonomy" id="114155"/>
    <lineage>
        <taxon>Eukaryota</taxon>
        <taxon>Fungi</taxon>
        <taxon>Dikarya</taxon>
        <taxon>Basidiomycota</taxon>
        <taxon>Agaricomycotina</taxon>
        <taxon>Agaricomycetes</taxon>
        <taxon>Polyporales</taxon>
        <taxon>Polyporaceae</taxon>
        <taxon>Dichomitus</taxon>
    </lineage>
</organism>
<dbReference type="Proteomes" id="UP000292957">
    <property type="component" value="Unassembled WGS sequence"/>
</dbReference>
<accession>A0A4Q9MUD6</accession>
<dbReference type="AlphaFoldDB" id="A0A4Q9MUD6"/>
<evidence type="ECO:0000313" key="1">
    <source>
        <dbReference type="EMBL" id="TBU30957.1"/>
    </source>
</evidence>
<gene>
    <name evidence="1" type="ORF">BD311DRAFT_753535</name>
</gene>
<name>A0A4Q9MUD6_9APHY</name>